<protein>
    <recommendedName>
        <fullName evidence="4">Phage tail protein</fullName>
    </recommendedName>
</protein>
<dbReference type="RefSeq" id="WP_369895830.1">
    <property type="nucleotide sequence ID" value="NZ_JBGFFX010000007.1"/>
</dbReference>
<keyword evidence="3" id="KW-1185">Reference proteome</keyword>
<reference evidence="2 3" key="1">
    <citation type="submission" date="2024-07" db="EMBL/GenBank/DDBJ databases">
        <authorList>
            <person name="Hebao G."/>
        </authorList>
    </citation>
    <scope>NUCLEOTIDE SEQUENCE [LARGE SCALE GENOMIC DNA]</scope>
    <source>
        <strain evidence="2 3">ACCC 02193</strain>
    </source>
</reference>
<organism evidence="2 3">
    <name type="scientific">Erwinia aeris</name>
    <dbReference type="NCBI Taxonomy" id="3239803"/>
    <lineage>
        <taxon>Bacteria</taxon>
        <taxon>Pseudomonadati</taxon>
        <taxon>Pseudomonadota</taxon>
        <taxon>Gammaproteobacteria</taxon>
        <taxon>Enterobacterales</taxon>
        <taxon>Erwiniaceae</taxon>
        <taxon>Erwinia</taxon>
    </lineage>
</organism>
<gene>
    <name evidence="2" type="ORF">AB6T85_13530</name>
</gene>
<sequence length="369" mass="40100">MSVNWMRYCELLLEDASKASIILGDLKVDFKIVTHVQSKGSTAEIKIYNLSAETRNAIVSGKYKKLRLIAGYTGVLPDKNEEEPVIPDYMVGKAIENPPVKSGGPNYGEIFSGEIRYAFIDKIGSKESTQASPESVLKIQAIDGHQAAMEATVNTTVAAGYDASAIHRLTLRSFNPYGVTAGATGTMPPTRFPRGRVLYQTASQVMDNVAAQCRATWQFVDGKLQMVPEESYLERIVVLNSQTGMIGAPELTTEGVNIKCLIDPTLRLHGLVHINQAALNSMRNAMESVNRAAAEEREAAAKGNKAQPQAAPQGEQKNAQPPADIAADGVYIVKGITYEGDTRDENWYMTLTCIVRDKQTALKAPAAPH</sequence>
<feature type="region of interest" description="Disordered" evidence="1">
    <location>
        <begin position="289"/>
        <end position="322"/>
    </location>
</feature>
<evidence type="ECO:0000256" key="1">
    <source>
        <dbReference type="SAM" id="MobiDB-lite"/>
    </source>
</evidence>
<evidence type="ECO:0008006" key="4">
    <source>
        <dbReference type="Google" id="ProtNLM"/>
    </source>
</evidence>
<evidence type="ECO:0000313" key="3">
    <source>
        <dbReference type="Proteomes" id="UP001565243"/>
    </source>
</evidence>
<name>A0ABV4E9C6_9GAMM</name>
<comment type="caution">
    <text evidence="2">The sequence shown here is derived from an EMBL/GenBank/DDBJ whole genome shotgun (WGS) entry which is preliminary data.</text>
</comment>
<dbReference type="Proteomes" id="UP001565243">
    <property type="component" value="Unassembled WGS sequence"/>
</dbReference>
<dbReference type="EMBL" id="JBGFFX010000007">
    <property type="protein sequence ID" value="MEY8771423.1"/>
    <property type="molecule type" value="Genomic_DNA"/>
</dbReference>
<accession>A0ABV4E9C6</accession>
<evidence type="ECO:0000313" key="2">
    <source>
        <dbReference type="EMBL" id="MEY8771423.1"/>
    </source>
</evidence>
<proteinExistence type="predicted"/>